<organism evidence="6 7">
    <name type="scientific">Polycladospora coralii</name>
    <dbReference type="NCBI Taxonomy" id="2771432"/>
    <lineage>
        <taxon>Bacteria</taxon>
        <taxon>Bacillati</taxon>
        <taxon>Bacillota</taxon>
        <taxon>Bacilli</taxon>
        <taxon>Bacillales</taxon>
        <taxon>Thermoactinomycetaceae</taxon>
        <taxon>Polycladospora</taxon>
    </lineage>
</organism>
<proteinExistence type="predicted"/>
<name>A0A926NC19_9BACL</name>
<dbReference type="InterPro" id="IPR020912">
    <property type="entry name" value="UPF0295"/>
</dbReference>
<sequence length="152" mass="16814">MHARITKNWSDPSDFVYVKLRFTGISTVIHFLNLIGSLIFCLIIGGLFVLLSGKLNKIRTAALLLVFISIIVMYLGFVWPAVMSIFIALGLILISVSVGIYFWIGVLSTHAPHVMCPVCQKKTKVLGKKDECSHCKAILSLDPNDAPQDKPK</sequence>
<dbReference type="Pfam" id="PF11023">
    <property type="entry name" value="DUF2614"/>
    <property type="match status" value="1"/>
</dbReference>
<feature type="transmembrane region" description="Helical" evidence="5">
    <location>
        <begin position="85"/>
        <end position="104"/>
    </location>
</feature>
<evidence type="ECO:0000256" key="3">
    <source>
        <dbReference type="ARBA" id="ARBA00022989"/>
    </source>
</evidence>
<evidence type="ECO:0000256" key="4">
    <source>
        <dbReference type="ARBA" id="ARBA00023136"/>
    </source>
</evidence>
<evidence type="ECO:0000256" key="1">
    <source>
        <dbReference type="ARBA" id="ARBA00022475"/>
    </source>
</evidence>
<dbReference type="AlphaFoldDB" id="A0A926NC19"/>
<gene>
    <name evidence="6" type="ORF">IC620_15795</name>
</gene>
<dbReference type="NCBIfam" id="NF002796">
    <property type="entry name" value="PRK02935.1"/>
    <property type="match status" value="1"/>
</dbReference>
<evidence type="ECO:0000256" key="5">
    <source>
        <dbReference type="SAM" id="Phobius"/>
    </source>
</evidence>
<protein>
    <submittedName>
        <fullName evidence="6">Uncharacterized protein</fullName>
    </submittedName>
</protein>
<dbReference type="EMBL" id="JACXAH010000038">
    <property type="protein sequence ID" value="MBD1373807.1"/>
    <property type="molecule type" value="Genomic_DNA"/>
</dbReference>
<comment type="caution">
    <text evidence="6">The sequence shown here is derived from an EMBL/GenBank/DDBJ whole genome shotgun (WGS) entry which is preliminary data.</text>
</comment>
<evidence type="ECO:0000313" key="6">
    <source>
        <dbReference type="EMBL" id="MBD1373807.1"/>
    </source>
</evidence>
<feature type="transmembrane region" description="Helical" evidence="5">
    <location>
        <begin position="62"/>
        <end position="79"/>
    </location>
</feature>
<keyword evidence="3 5" id="KW-1133">Transmembrane helix</keyword>
<keyword evidence="7" id="KW-1185">Reference proteome</keyword>
<evidence type="ECO:0000313" key="7">
    <source>
        <dbReference type="Proteomes" id="UP000661691"/>
    </source>
</evidence>
<evidence type="ECO:0000256" key="2">
    <source>
        <dbReference type="ARBA" id="ARBA00022692"/>
    </source>
</evidence>
<feature type="transmembrane region" description="Helical" evidence="5">
    <location>
        <begin position="28"/>
        <end position="50"/>
    </location>
</feature>
<keyword evidence="4 5" id="KW-0472">Membrane</keyword>
<keyword evidence="1" id="KW-1003">Cell membrane</keyword>
<reference evidence="6" key="1">
    <citation type="submission" date="2020-09" db="EMBL/GenBank/DDBJ databases">
        <title>A novel bacterium of genus Hazenella, isolated from South China Sea.</title>
        <authorList>
            <person name="Huang H."/>
            <person name="Mo K."/>
            <person name="Hu Y."/>
        </authorList>
    </citation>
    <scope>NUCLEOTIDE SEQUENCE</scope>
    <source>
        <strain evidence="6">IB182357</strain>
    </source>
</reference>
<dbReference type="Proteomes" id="UP000661691">
    <property type="component" value="Unassembled WGS sequence"/>
</dbReference>
<accession>A0A926NC19</accession>
<keyword evidence="2 5" id="KW-0812">Transmembrane</keyword>